<evidence type="ECO:0000256" key="2">
    <source>
        <dbReference type="ARBA" id="ARBA00005025"/>
    </source>
</evidence>
<evidence type="ECO:0000256" key="5">
    <source>
        <dbReference type="ARBA" id="ARBA00022605"/>
    </source>
</evidence>
<dbReference type="Gene3D" id="3.30.70.1150">
    <property type="entry name" value="ACT-like. Chain A, domain 2"/>
    <property type="match status" value="1"/>
</dbReference>
<feature type="domain" description="ACT" evidence="9">
    <location>
        <begin position="4"/>
        <end position="79"/>
    </location>
</feature>
<gene>
    <name evidence="10" type="ORF">CBF27_08790</name>
</gene>
<comment type="function">
    <text evidence="8">Catalyzes the conversion of 2 pyruvate molecules into acetolactate in the first common step of the biosynthetic pathway of the branched-amino acids such as leucine, isoleucine, and valine.</text>
</comment>
<dbReference type="InterPro" id="IPR027271">
    <property type="entry name" value="Acetolactate_synth/TF_NikR_C"/>
</dbReference>
<dbReference type="GO" id="GO:0003984">
    <property type="term" value="F:acetolactate synthase activity"/>
    <property type="evidence" value="ECO:0007669"/>
    <property type="project" value="UniProtKB-UniRule"/>
</dbReference>
<keyword evidence="6 8" id="KW-0100">Branched-chain amino acid biosynthesis</keyword>
<dbReference type="InterPro" id="IPR054480">
    <property type="entry name" value="AHAS_small-like_ACT"/>
</dbReference>
<dbReference type="GO" id="GO:0005829">
    <property type="term" value="C:cytosol"/>
    <property type="evidence" value="ECO:0007669"/>
    <property type="project" value="TreeGrafter"/>
</dbReference>
<dbReference type="SUPFAM" id="SSF55021">
    <property type="entry name" value="ACT-like"/>
    <property type="match status" value="2"/>
</dbReference>
<evidence type="ECO:0000256" key="3">
    <source>
        <dbReference type="ARBA" id="ARBA00006341"/>
    </source>
</evidence>
<dbReference type="Pfam" id="PF10369">
    <property type="entry name" value="ALS_ss_C"/>
    <property type="match status" value="1"/>
</dbReference>
<dbReference type="UniPathway" id="UPA00049">
    <property type="reaction ID" value="UER00059"/>
</dbReference>
<dbReference type="Proteomes" id="UP000286773">
    <property type="component" value="Unassembled WGS sequence"/>
</dbReference>
<evidence type="ECO:0000313" key="11">
    <source>
        <dbReference type="Proteomes" id="UP000286773"/>
    </source>
</evidence>
<comment type="pathway">
    <text evidence="1 8">Amino-acid biosynthesis; L-isoleucine biosynthesis; L-isoleucine from 2-oxobutanoate: step 1/4.</text>
</comment>
<organism evidence="10 11">
    <name type="scientific">Vagococcus acidifermentans</name>
    <dbReference type="NCBI Taxonomy" id="564710"/>
    <lineage>
        <taxon>Bacteria</taxon>
        <taxon>Bacillati</taxon>
        <taxon>Bacillota</taxon>
        <taxon>Bacilli</taxon>
        <taxon>Lactobacillales</taxon>
        <taxon>Enterococcaceae</taxon>
        <taxon>Vagococcus</taxon>
    </lineage>
</organism>
<dbReference type="GO" id="GO:0009097">
    <property type="term" value="P:isoleucine biosynthetic process"/>
    <property type="evidence" value="ECO:0007669"/>
    <property type="project" value="UniProtKB-UniRule"/>
</dbReference>
<dbReference type="InterPro" id="IPR045865">
    <property type="entry name" value="ACT-like_dom_sf"/>
</dbReference>
<proteinExistence type="inferred from homology"/>
<dbReference type="PANTHER" id="PTHR30239:SF0">
    <property type="entry name" value="ACETOLACTATE SYNTHASE SMALL SUBUNIT 1, CHLOROPLASTIC"/>
    <property type="match status" value="1"/>
</dbReference>
<evidence type="ECO:0000256" key="7">
    <source>
        <dbReference type="ARBA" id="ARBA00048670"/>
    </source>
</evidence>
<evidence type="ECO:0000313" key="10">
    <source>
        <dbReference type="EMBL" id="RSU11186.1"/>
    </source>
</evidence>
<dbReference type="CDD" id="cd04878">
    <property type="entry name" value="ACT_AHAS"/>
    <property type="match status" value="1"/>
</dbReference>
<dbReference type="PANTHER" id="PTHR30239">
    <property type="entry name" value="ACETOLACTATE SYNTHASE SMALL SUBUNIT"/>
    <property type="match status" value="1"/>
</dbReference>
<dbReference type="GO" id="GO:1990610">
    <property type="term" value="F:acetolactate synthase regulator activity"/>
    <property type="evidence" value="ECO:0007669"/>
    <property type="project" value="UniProtKB-UniRule"/>
</dbReference>
<dbReference type="InterPro" id="IPR004789">
    <property type="entry name" value="Acetalactate_synth_ssu"/>
</dbReference>
<evidence type="ECO:0000256" key="1">
    <source>
        <dbReference type="ARBA" id="ARBA00004974"/>
    </source>
</evidence>
<keyword evidence="8" id="KW-0808">Transferase</keyword>
<evidence type="ECO:0000256" key="4">
    <source>
        <dbReference type="ARBA" id="ARBA00011744"/>
    </source>
</evidence>
<accession>A0A430AT24</accession>
<dbReference type="RefSeq" id="WP_126813946.1">
    <property type="nucleotide sequence ID" value="NZ_NGKC01000009.1"/>
</dbReference>
<dbReference type="EC" id="2.2.1.6" evidence="8"/>
<comment type="pathway">
    <text evidence="2 8">Amino-acid biosynthesis; L-valine biosynthesis; L-valine from pyruvate: step 1/4.</text>
</comment>
<evidence type="ECO:0000256" key="6">
    <source>
        <dbReference type="ARBA" id="ARBA00023304"/>
    </source>
</evidence>
<comment type="similarity">
    <text evidence="3 8">Belongs to the acetolactate synthase small subunit family.</text>
</comment>
<dbReference type="AlphaFoldDB" id="A0A430AT24"/>
<dbReference type="EMBL" id="NGKC01000009">
    <property type="protein sequence ID" value="RSU11186.1"/>
    <property type="molecule type" value="Genomic_DNA"/>
</dbReference>
<dbReference type="OrthoDB" id="9787365at2"/>
<comment type="subunit">
    <text evidence="4 8">Dimer of large and small chains.</text>
</comment>
<dbReference type="NCBIfam" id="NF008864">
    <property type="entry name" value="PRK11895.1"/>
    <property type="match status" value="1"/>
</dbReference>
<dbReference type="PROSITE" id="PS51671">
    <property type="entry name" value="ACT"/>
    <property type="match status" value="1"/>
</dbReference>
<comment type="catalytic activity">
    <reaction evidence="7 8">
        <text>2 pyruvate + H(+) = (2S)-2-acetolactate + CO2</text>
        <dbReference type="Rhea" id="RHEA:25249"/>
        <dbReference type="ChEBI" id="CHEBI:15361"/>
        <dbReference type="ChEBI" id="CHEBI:15378"/>
        <dbReference type="ChEBI" id="CHEBI:16526"/>
        <dbReference type="ChEBI" id="CHEBI:58476"/>
        <dbReference type="EC" id="2.2.1.6"/>
    </reaction>
</comment>
<dbReference type="Gene3D" id="3.30.70.260">
    <property type="match status" value="1"/>
</dbReference>
<protein>
    <recommendedName>
        <fullName evidence="8">Acetolactate synthase small subunit</fullName>
        <shortName evidence="8">AHAS</shortName>
        <shortName evidence="8">ALS</shortName>
        <ecNumber evidence="8">2.2.1.6</ecNumber>
    </recommendedName>
    <alternativeName>
        <fullName evidence="8">Acetohydroxy-acid synthase small subunit</fullName>
    </alternativeName>
</protein>
<evidence type="ECO:0000259" key="9">
    <source>
        <dbReference type="PROSITE" id="PS51671"/>
    </source>
</evidence>
<dbReference type="FunFam" id="3.30.70.1150:FF:000001">
    <property type="entry name" value="Acetolactate synthase small subunit"/>
    <property type="match status" value="1"/>
</dbReference>
<dbReference type="InterPro" id="IPR039557">
    <property type="entry name" value="AHAS_ACT"/>
</dbReference>
<dbReference type="Pfam" id="PF22629">
    <property type="entry name" value="ACT_AHAS_ss"/>
    <property type="match status" value="1"/>
</dbReference>
<dbReference type="NCBIfam" id="TIGR00119">
    <property type="entry name" value="acolac_sm"/>
    <property type="match status" value="1"/>
</dbReference>
<dbReference type="GO" id="GO:0009099">
    <property type="term" value="P:L-valine biosynthetic process"/>
    <property type="evidence" value="ECO:0007669"/>
    <property type="project" value="UniProtKB-UniRule"/>
</dbReference>
<comment type="caution">
    <text evidence="10">The sequence shown here is derived from an EMBL/GenBank/DDBJ whole genome shotgun (WGS) entry which is preliminary data.</text>
</comment>
<reference evidence="10 11" key="1">
    <citation type="submission" date="2017-05" db="EMBL/GenBank/DDBJ databases">
        <title>Vagococcus spp. assemblies.</title>
        <authorList>
            <person name="Gulvik C.A."/>
        </authorList>
    </citation>
    <scope>NUCLEOTIDE SEQUENCE [LARGE SCALE GENOMIC DNA]</scope>
    <source>
        <strain evidence="10 11">LMG 24798</strain>
    </source>
</reference>
<dbReference type="UniPathway" id="UPA00047">
    <property type="reaction ID" value="UER00055"/>
</dbReference>
<keyword evidence="5 8" id="KW-0028">Amino-acid biosynthesis</keyword>
<dbReference type="FunFam" id="3.30.70.260:FF:000001">
    <property type="entry name" value="Acetolactate synthase, small subunit"/>
    <property type="match status" value="1"/>
</dbReference>
<evidence type="ECO:0000256" key="8">
    <source>
        <dbReference type="RuleBase" id="RU368092"/>
    </source>
</evidence>
<sequence>MRRIISAKVNNSSGVLNRVSGVLTRRQFNIESISVGITETPGISRITIVVLVDSDYEAEQILKQLNKQIDVIKVVDITQDSHLERELALIRVNAPAASRQEIFSVIEPFRANVIDVGIRSVVIQVTGTSEKIDAFVDVIKPYGIQEIARTGVTGLVRGSR</sequence>
<dbReference type="InterPro" id="IPR002912">
    <property type="entry name" value="ACT_dom"/>
</dbReference>
<keyword evidence="11" id="KW-1185">Reference proteome</keyword>
<dbReference type="InterPro" id="IPR019455">
    <property type="entry name" value="Acetolactate_synth_ssu_C"/>
</dbReference>
<name>A0A430AT24_9ENTE</name>